<organism evidence="1">
    <name type="scientific">Spodoptera frugiperda</name>
    <name type="common">Fall armyworm</name>
    <dbReference type="NCBI Taxonomy" id="7108"/>
    <lineage>
        <taxon>Eukaryota</taxon>
        <taxon>Metazoa</taxon>
        <taxon>Ecdysozoa</taxon>
        <taxon>Arthropoda</taxon>
        <taxon>Hexapoda</taxon>
        <taxon>Insecta</taxon>
        <taxon>Pterygota</taxon>
        <taxon>Neoptera</taxon>
        <taxon>Endopterygota</taxon>
        <taxon>Lepidoptera</taxon>
        <taxon>Glossata</taxon>
        <taxon>Ditrysia</taxon>
        <taxon>Noctuoidea</taxon>
        <taxon>Noctuidae</taxon>
        <taxon>Amphipyrinae</taxon>
        <taxon>Spodoptera</taxon>
    </lineage>
</organism>
<dbReference type="EMBL" id="ODYU01001439">
    <property type="protein sequence ID" value="SOQ37628.1"/>
    <property type="molecule type" value="Genomic_DNA"/>
</dbReference>
<evidence type="ECO:0000313" key="1">
    <source>
        <dbReference type="EMBL" id="SOQ37628.1"/>
    </source>
</evidence>
<name>A0A2H1V9W6_SPOFR</name>
<protein>
    <submittedName>
        <fullName evidence="1">SFRICE_026926</fullName>
    </submittedName>
</protein>
<sequence>MIIDDEGRFHPEPMFGSGAADFLAGLLGFRLKGQGGGTHYFYLKGEHHPMTSVVMGEARGSVRLLLTKNQSVPTAARHSTPFKLIYQSIRDSIERCPNIRHGMIYSVMLWALSLDEDEIHSLRNPQWLHGFQIDADVRNAKRRQKVNALLSRDRDAVFAQLYRFDTLPRVPLLIWTMVIVMRLKVCKVPEVLL</sequence>
<dbReference type="AlphaFoldDB" id="A0A2H1V9W6"/>
<reference evidence="1" key="1">
    <citation type="submission" date="2016-07" db="EMBL/GenBank/DDBJ databases">
        <authorList>
            <person name="Bretaudeau A."/>
        </authorList>
    </citation>
    <scope>NUCLEOTIDE SEQUENCE</scope>
    <source>
        <strain evidence="1">Rice</strain>
        <tissue evidence="1">Whole body</tissue>
    </source>
</reference>
<gene>
    <name evidence="1" type="ORF">SFRICE_026926</name>
</gene>
<proteinExistence type="predicted"/>
<accession>A0A2H1V9W6</accession>